<evidence type="ECO:0000313" key="6">
    <source>
        <dbReference type="EMBL" id="KAK4812571.1"/>
    </source>
</evidence>
<dbReference type="EMBL" id="JAUNZN010000014">
    <property type="protein sequence ID" value="KAK4812571.1"/>
    <property type="molecule type" value="Genomic_DNA"/>
</dbReference>
<dbReference type="EMBL" id="JAUNZN010000014">
    <property type="protein sequence ID" value="KAK4812559.1"/>
    <property type="molecule type" value="Genomic_DNA"/>
</dbReference>
<dbReference type="AlphaFoldDB" id="A0AAN7MSV4"/>
<gene>
    <name evidence="2" type="ORF">QYF61_009731</name>
    <name evidence="3" type="ORF">QYF61_009732</name>
    <name evidence="4" type="ORF">QYF61_009733</name>
    <name evidence="5" type="ORF">QYF61_009734</name>
    <name evidence="6" type="ORF">QYF61_009743</name>
</gene>
<evidence type="ECO:0000313" key="7">
    <source>
        <dbReference type="Proteomes" id="UP001333110"/>
    </source>
</evidence>
<evidence type="ECO:0000313" key="5">
    <source>
        <dbReference type="EMBL" id="KAK4812562.1"/>
    </source>
</evidence>
<evidence type="ECO:0000256" key="1">
    <source>
        <dbReference type="SAM" id="MobiDB-lite"/>
    </source>
</evidence>
<dbReference type="PANTHER" id="PTHR47315:SF3">
    <property type="entry name" value="FIBROUS SHEATH-INTERACTING PROTEIN 2-LIKE"/>
    <property type="match status" value="1"/>
</dbReference>
<dbReference type="Proteomes" id="UP001333110">
    <property type="component" value="Unassembled WGS sequence"/>
</dbReference>
<accession>A0AAN7MSV4</accession>
<reference evidence="5 7" key="1">
    <citation type="journal article" date="2023" name="J. Hered.">
        <title>Chromosome-level genome of the wood stork (Mycteria americana) provides insight into avian chromosome evolution.</title>
        <authorList>
            <person name="Flamio R. Jr."/>
            <person name="Ramstad K.M."/>
        </authorList>
    </citation>
    <scope>NUCLEOTIDE SEQUENCE [LARGE SCALE GENOMIC DNA]</scope>
    <source>
        <strain evidence="5">JAX WOST 10</strain>
    </source>
</reference>
<dbReference type="PANTHER" id="PTHR47315">
    <property type="entry name" value="FIBROUS SHEATH INTERACTING PROTEIN 2"/>
    <property type="match status" value="1"/>
</dbReference>
<keyword evidence="7" id="KW-1185">Reference proteome</keyword>
<comment type="caution">
    <text evidence="5">The sequence shown here is derived from an EMBL/GenBank/DDBJ whole genome shotgun (WGS) entry which is preliminary data.</text>
</comment>
<name>A0AAN7MSV4_MYCAM</name>
<feature type="region of interest" description="Disordered" evidence="1">
    <location>
        <begin position="137"/>
        <end position="159"/>
    </location>
</feature>
<dbReference type="EMBL" id="JAUNZN010000014">
    <property type="protein sequence ID" value="KAK4812561.1"/>
    <property type="molecule type" value="Genomic_DNA"/>
</dbReference>
<dbReference type="EMBL" id="JAUNZN010000014">
    <property type="protein sequence ID" value="KAK4812562.1"/>
    <property type="molecule type" value="Genomic_DNA"/>
</dbReference>
<proteinExistence type="predicted"/>
<dbReference type="InterPro" id="IPR038891">
    <property type="entry name" value="FSIP2"/>
</dbReference>
<dbReference type="EMBL" id="JAUNZN010000014">
    <property type="protein sequence ID" value="KAK4812560.1"/>
    <property type="molecule type" value="Genomic_DNA"/>
</dbReference>
<sequence>MERLGNRRQPLAEGGTGLLDLPLGVKIPLLPGSKPVFCRTQLGEKVKEVERGRKALLFYGVPVIQRSPCGRLLYSGRCSPSVWRRWGAEESSWLSGAETKRRTCQLSGLVSGTVQACGGAPACSRRQRVRVPGQRALPTHPAIPAQPSPAQPSPSHHSLAQSSLALQPGCGVLCAFRRMEKSLHQPSGYFDLGDPCCRLLSTEYNSLHDPHLRAYHKRKDNLQRLKREGYITSDSKVGLHVGLIKTALIKRGSQSACHSRLWLAEGTGLWGWFPWEQK</sequence>
<evidence type="ECO:0000313" key="2">
    <source>
        <dbReference type="EMBL" id="KAK4812559.1"/>
    </source>
</evidence>
<evidence type="ECO:0000313" key="3">
    <source>
        <dbReference type="EMBL" id="KAK4812560.1"/>
    </source>
</evidence>
<protein>
    <submittedName>
        <fullName evidence="5">Uncharacterized protein</fullName>
    </submittedName>
</protein>
<evidence type="ECO:0000313" key="4">
    <source>
        <dbReference type="EMBL" id="KAK4812561.1"/>
    </source>
</evidence>
<organism evidence="5 7">
    <name type="scientific">Mycteria americana</name>
    <name type="common">Wood stork</name>
    <dbReference type="NCBI Taxonomy" id="33587"/>
    <lineage>
        <taxon>Eukaryota</taxon>
        <taxon>Metazoa</taxon>
        <taxon>Chordata</taxon>
        <taxon>Craniata</taxon>
        <taxon>Vertebrata</taxon>
        <taxon>Euteleostomi</taxon>
        <taxon>Archelosauria</taxon>
        <taxon>Archosauria</taxon>
        <taxon>Dinosauria</taxon>
        <taxon>Saurischia</taxon>
        <taxon>Theropoda</taxon>
        <taxon>Coelurosauria</taxon>
        <taxon>Aves</taxon>
        <taxon>Neognathae</taxon>
        <taxon>Neoaves</taxon>
        <taxon>Aequornithes</taxon>
        <taxon>Ciconiiformes</taxon>
        <taxon>Ciconiidae</taxon>
        <taxon>Mycteria</taxon>
    </lineage>
</organism>